<protein>
    <submittedName>
        <fullName evidence="1">Uncharacterized protein</fullName>
    </submittedName>
</protein>
<organism evidence="1 2">
    <name type="scientific">Companilactobacillus mishanensis</name>
    <dbReference type="NCBI Taxonomy" id="2486008"/>
    <lineage>
        <taxon>Bacteria</taxon>
        <taxon>Bacillati</taxon>
        <taxon>Bacillota</taxon>
        <taxon>Bacilli</taxon>
        <taxon>Lactobacillales</taxon>
        <taxon>Lactobacillaceae</taxon>
        <taxon>Companilactobacillus</taxon>
    </lineage>
</organism>
<accession>A0A5P0ZJB8</accession>
<proteinExistence type="predicted"/>
<dbReference type="InterPro" id="IPR046257">
    <property type="entry name" value="DUF6290"/>
</dbReference>
<gene>
    <name evidence="1" type="ORF">FHL02_09160</name>
</gene>
<comment type="caution">
    <text evidence="1">The sequence shown here is derived from an EMBL/GenBank/DDBJ whole genome shotgun (WGS) entry which is preliminary data.</text>
</comment>
<evidence type="ECO:0000313" key="2">
    <source>
        <dbReference type="Proteomes" id="UP000380386"/>
    </source>
</evidence>
<dbReference type="RefSeq" id="WP_153383705.1">
    <property type="nucleotide sequence ID" value="NZ_VDFM01000012.1"/>
</dbReference>
<evidence type="ECO:0000313" key="1">
    <source>
        <dbReference type="EMBL" id="MQS53189.1"/>
    </source>
</evidence>
<reference evidence="1 2" key="1">
    <citation type="journal article" date="2019" name="Syst. Appl. Microbiol.">
        <title>Polyphasic characterization of two novel Lactobacillus spp. isolated from blown salami packages: Description of Lactobacillus halodurans sp. nov. and Lactobacillus salsicarnum sp. nov.</title>
        <authorList>
            <person name="Schuster J.A."/>
            <person name="Klingl A."/>
            <person name="Vogel R.F."/>
            <person name="Ehrmann M.A."/>
        </authorList>
    </citation>
    <scope>NUCLEOTIDE SEQUENCE [LARGE SCALE GENOMIC DNA]</scope>
    <source>
        <strain evidence="1 2">TMW 1.2118</strain>
    </source>
</reference>
<sequence length="63" mass="7140">MKTVSIKWSQFEYKSIENFAASRTISVDDFMKQTILDRVEDETDYLDAVKGITSSAGESVSRN</sequence>
<dbReference type="AlphaFoldDB" id="A0A5P0ZJB8"/>
<name>A0A5P0ZJB8_9LACO</name>
<dbReference type="OrthoDB" id="2299376at2"/>
<dbReference type="Pfam" id="PF19807">
    <property type="entry name" value="DUF6290"/>
    <property type="match status" value="1"/>
</dbReference>
<dbReference type="Proteomes" id="UP000380386">
    <property type="component" value="Unassembled WGS sequence"/>
</dbReference>
<dbReference type="EMBL" id="VDFM01000012">
    <property type="protein sequence ID" value="MQS53189.1"/>
    <property type="molecule type" value="Genomic_DNA"/>
</dbReference>